<reference evidence="2" key="1">
    <citation type="submission" date="2022-01" db="EMBL/GenBank/DDBJ databases">
        <title>Novel bile acid biosynthetic pathways are enriched in the microbiome of centenarians.</title>
        <authorList>
            <person name="Sato Y."/>
            <person name="Atarashi K."/>
            <person name="Plichta R.D."/>
            <person name="Arai Y."/>
            <person name="Sasajima S."/>
            <person name="Kearney M.S."/>
            <person name="Suda W."/>
            <person name="Takeshita K."/>
            <person name="Sasaki T."/>
            <person name="Okamoto S."/>
            <person name="Skelly N.A."/>
            <person name="Okamura Y."/>
            <person name="Vlamakis H."/>
            <person name="Li Y."/>
            <person name="Tanoue T."/>
            <person name="Takei H."/>
            <person name="Nittono H."/>
            <person name="Narushima S."/>
            <person name="Irie J."/>
            <person name="Itoh H."/>
            <person name="Moriya K."/>
            <person name="Sugiura Y."/>
            <person name="Suematsu M."/>
            <person name="Moritoki N."/>
            <person name="Shibata S."/>
            <person name="Littman R.D."/>
            <person name="Fischbach A.M."/>
            <person name="Uwamino Y."/>
            <person name="Inoue T."/>
            <person name="Honda A."/>
            <person name="Hattori M."/>
            <person name="Murai T."/>
            <person name="Xavier J.R."/>
            <person name="Hirose N."/>
            <person name="Honda K."/>
        </authorList>
    </citation>
    <scope>NUCLEOTIDE SEQUENCE</scope>
    <source>
        <strain evidence="2">CE91-St7</strain>
    </source>
</reference>
<dbReference type="Pfam" id="PF18737">
    <property type="entry name" value="HEPN_MAE_28990"/>
    <property type="match status" value="1"/>
</dbReference>
<gene>
    <name evidence="2" type="ORF">CE91St7_40240</name>
</gene>
<proteinExistence type="predicted"/>
<dbReference type="KEGG" id="bdo:EL88_11585"/>
<comment type="caution">
    <text evidence="2">The sequence shown here is derived from an EMBL/GenBank/DDBJ whole genome shotgun (WGS) entry which is preliminary data.</text>
</comment>
<evidence type="ECO:0000259" key="1">
    <source>
        <dbReference type="Pfam" id="PF18737"/>
    </source>
</evidence>
<evidence type="ECO:0000313" key="2">
    <source>
        <dbReference type="EMBL" id="GKH83140.1"/>
    </source>
</evidence>
<feature type="domain" description="MAE-28990/MAE-18760-like HEPN" evidence="1">
    <location>
        <begin position="6"/>
        <end position="211"/>
    </location>
</feature>
<evidence type="ECO:0000313" key="3">
    <source>
        <dbReference type="Proteomes" id="UP001055104"/>
    </source>
</evidence>
<protein>
    <recommendedName>
        <fullName evidence="1">MAE-28990/MAE-18760-like HEPN domain-containing protein</fullName>
    </recommendedName>
</protein>
<dbReference type="RefSeq" id="WP_038610016.1">
    <property type="nucleotide sequence ID" value="NZ_BQOA01000001.1"/>
</dbReference>
<dbReference type="InterPro" id="IPR040788">
    <property type="entry name" value="HEPN_MAE_28990"/>
</dbReference>
<dbReference type="AlphaFoldDB" id="A0AA37KLV9"/>
<dbReference type="Proteomes" id="UP001055104">
    <property type="component" value="Unassembled WGS sequence"/>
</dbReference>
<accession>A0AA37KLV9</accession>
<sequence>MFEDVNAEVNRRLKEVKSFYSLIKDNAETEVLDMRVFKGTYFVILYGVLEYTITASVQKCLSIINQKKYDIIDLKPTLYSMVFNDECNAMIEARDKKWMKRHDLFSKINCSQVCHIEDNLFPAGSGNIKYQQIESIWNIFGISAPVVNEDKMKGRLSTLANHRNAIAHGRELASVIGGRYTISEIENIYNDISTYCSYITSVFEEYINNEDCLIH</sequence>
<dbReference type="EMBL" id="BQOB01000001">
    <property type="protein sequence ID" value="GKH83140.1"/>
    <property type="molecule type" value="Genomic_DNA"/>
</dbReference>
<name>A0AA37KLV9_9BACT</name>
<organism evidence="2 3">
    <name type="scientific">Phocaeicola dorei</name>
    <dbReference type="NCBI Taxonomy" id="357276"/>
    <lineage>
        <taxon>Bacteria</taxon>
        <taxon>Pseudomonadati</taxon>
        <taxon>Bacteroidota</taxon>
        <taxon>Bacteroidia</taxon>
        <taxon>Bacteroidales</taxon>
        <taxon>Bacteroidaceae</taxon>
        <taxon>Phocaeicola</taxon>
    </lineage>
</organism>